<dbReference type="Proteomes" id="UP000504618">
    <property type="component" value="Unplaced"/>
</dbReference>
<dbReference type="OrthoDB" id="3565419at2759"/>
<dbReference type="PROSITE" id="PS50157">
    <property type="entry name" value="ZINC_FINGER_C2H2_2"/>
    <property type="match status" value="2"/>
</dbReference>
<keyword evidence="7" id="KW-1185">Reference proteome</keyword>
<sequence length="148" mass="17934">MGAILTRNRESRTYSRLLRSILMIRSRNICSKCNIHFKTKMRLDEHMQRYHAEATYTCNHCNLICETWRTFQEHIYARHNAMVFCSYCYKAYSDYSSLLLHWKTHEPFECEICNDTFVTLADLREHHAALHRNVPFQRRLSFFRRFTG</sequence>
<keyword evidence="2" id="KW-0677">Repeat</keyword>
<protein>
    <submittedName>
        <fullName evidence="8">Oocyte zinc finger protein XlCOF6-like</fullName>
    </submittedName>
</protein>
<evidence type="ECO:0000259" key="6">
    <source>
        <dbReference type="PROSITE" id="PS50157"/>
    </source>
</evidence>
<dbReference type="Gene3D" id="3.30.160.60">
    <property type="entry name" value="Classic Zinc Finger"/>
    <property type="match status" value="2"/>
</dbReference>
<evidence type="ECO:0000256" key="2">
    <source>
        <dbReference type="ARBA" id="ARBA00022737"/>
    </source>
</evidence>
<evidence type="ECO:0000256" key="3">
    <source>
        <dbReference type="ARBA" id="ARBA00022771"/>
    </source>
</evidence>
<dbReference type="PANTHER" id="PTHR24379">
    <property type="entry name" value="KRAB AND ZINC FINGER DOMAIN-CONTAINING"/>
    <property type="match status" value="1"/>
</dbReference>
<evidence type="ECO:0000256" key="5">
    <source>
        <dbReference type="PROSITE-ProRule" id="PRU00042"/>
    </source>
</evidence>
<dbReference type="GeneID" id="112461225"/>
<dbReference type="PROSITE" id="PS00028">
    <property type="entry name" value="ZINC_FINGER_C2H2_1"/>
    <property type="match status" value="3"/>
</dbReference>
<evidence type="ECO:0000256" key="4">
    <source>
        <dbReference type="ARBA" id="ARBA00022833"/>
    </source>
</evidence>
<dbReference type="InterPro" id="IPR013087">
    <property type="entry name" value="Znf_C2H2_type"/>
</dbReference>
<dbReference type="SMART" id="SM00355">
    <property type="entry name" value="ZnF_C2H2"/>
    <property type="match status" value="4"/>
</dbReference>
<dbReference type="PANTHER" id="PTHR24379:SF121">
    <property type="entry name" value="C2H2-TYPE DOMAIN-CONTAINING PROTEIN"/>
    <property type="match status" value="1"/>
</dbReference>
<keyword evidence="3 5" id="KW-0863">Zinc-finger</keyword>
<dbReference type="SUPFAM" id="SSF57667">
    <property type="entry name" value="beta-beta-alpha zinc fingers"/>
    <property type="match status" value="2"/>
</dbReference>
<reference evidence="8" key="1">
    <citation type="submission" date="2025-08" db="UniProtKB">
        <authorList>
            <consortium name="RefSeq"/>
        </authorList>
    </citation>
    <scope>IDENTIFICATION</scope>
    <source>
        <tissue evidence="8">Whole body</tissue>
    </source>
</reference>
<dbReference type="GO" id="GO:0008270">
    <property type="term" value="F:zinc ion binding"/>
    <property type="evidence" value="ECO:0007669"/>
    <property type="project" value="UniProtKB-KW"/>
</dbReference>
<dbReference type="AlphaFoldDB" id="A0A6J1QNP4"/>
<evidence type="ECO:0000313" key="7">
    <source>
        <dbReference type="Proteomes" id="UP000504618"/>
    </source>
</evidence>
<gene>
    <name evidence="8" type="primary">LOC112461225</name>
</gene>
<name>A0A6J1QNP4_9HYME</name>
<keyword evidence="1" id="KW-0479">Metal-binding</keyword>
<feature type="domain" description="C2H2-type" evidence="6">
    <location>
        <begin position="83"/>
        <end position="105"/>
    </location>
</feature>
<dbReference type="InterPro" id="IPR036236">
    <property type="entry name" value="Znf_C2H2_sf"/>
</dbReference>
<organism evidence="7 8">
    <name type="scientific">Temnothorax curvispinosus</name>
    <dbReference type="NCBI Taxonomy" id="300111"/>
    <lineage>
        <taxon>Eukaryota</taxon>
        <taxon>Metazoa</taxon>
        <taxon>Ecdysozoa</taxon>
        <taxon>Arthropoda</taxon>
        <taxon>Hexapoda</taxon>
        <taxon>Insecta</taxon>
        <taxon>Pterygota</taxon>
        <taxon>Neoptera</taxon>
        <taxon>Endopterygota</taxon>
        <taxon>Hymenoptera</taxon>
        <taxon>Apocrita</taxon>
        <taxon>Aculeata</taxon>
        <taxon>Formicoidea</taxon>
        <taxon>Formicidae</taxon>
        <taxon>Myrmicinae</taxon>
        <taxon>Temnothorax</taxon>
    </lineage>
</organism>
<accession>A0A6J1QNP4</accession>
<dbReference type="Pfam" id="PF00096">
    <property type="entry name" value="zf-C2H2"/>
    <property type="match status" value="1"/>
</dbReference>
<proteinExistence type="predicted"/>
<feature type="domain" description="C2H2-type" evidence="6">
    <location>
        <begin position="108"/>
        <end position="131"/>
    </location>
</feature>
<keyword evidence="4" id="KW-0862">Zinc</keyword>
<evidence type="ECO:0000256" key="1">
    <source>
        <dbReference type="ARBA" id="ARBA00022723"/>
    </source>
</evidence>
<dbReference type="RefSeq" id="XP_024882160.1">
    <property type="nucleotide sequence ID" value="XM_025026392.1"/>
</dbReference>
<evidence type="ECO:0000313" key="8">
    <source>
        <dbReference type="RefSeq" id="XP_024882160.1"/>
    </source>
</evidence>